<reference evidence="1 2" key="2">
    <citation type="journal article" date="2017" name="Int. J. Syst. Evol. Microbiol.">
        <title>Mycobacterium stephanolepidis sp. nov., a rapidly growing species related to Mycobacterium chelonae, isolated from marine teleost fish, Stephanolepis cirrhifer.</title>
        <authorList>
            <person name="Fukano H."/>
            <person name="Wada S."/>
            <person name="Kurata O."/>
            <person name="Katayama K."/>
            <person name="Fujiwara N."/>
            <person name="Hoshino Y."/>
        </authorList>
    </citation>
    <scope>NUCLEOTIDE SEQUENCE [LARGE SCALE GENOMIC DNA]</scope>
    <source>
        <strain evidence="1 2">NJB0901</strain>
    </source>
</reference>
<dbReference type="KEGG" id="mste:MSTE_00089"/>
<dbReference type="Proteomes" id="UP000217954">
    <property type="component" value="Chromosome"/>
</dbReference>
<dbReference type="AlphaFoldDB" id="A0A1Z4ER53"/>
<gene>
    <name evidence="1" type="ORF">MSTE_00089</name>
</gene>
<evidence type="ECO:0000313" key="1">
    <source>
        <dbReference type="EMBL" id="BAX95439.1"/>
    </source>
</evidence>
<reference evidence="2" key="1">
    <citation type="journal article" date="2017" name="Genome Announc.">
        <title>Complete Genome Sequence of Mycobacterium stephanolepidis.</title>
        <authorList>
            <person name="Fukano H."/>
            <person name="Yoshida M."/>
            <person name="Katayama Y."/>
            <person name="Omatsu T."/>
            <person name="Mizutani T."/>
            <person name="Kurata O."/>
            <person name="Wada S."/>
            <person name="Hoshino Y."/>
        </authorList>
    </citation>
    <scope>NUCLEOTIDE SEQUENCE [LARGE SCALE GENOMIC DNA]</scope>
    <source>
        <strain evidence="2">NJB0901</strain>
    </source>
</reference>
<sequence length="105" mass="11229">MYLDTDGVTELAGKWGRAAEGLGKAAEHVRSTEMNAQSFGAEHAEQMASVRQRLDQLADNMRDWGGYVGDYRGKLHEAVNAFTEVDAAGAQGIESASGGPSERDV</sequence>
<dbReference type="EMBL" id="AP018165">
    <property type="protein sequence ID" value="BAX95439.1"/>
    <property type="molecule type" value="Genomic_DNA"/>
</dbReference>
<keyword evidence="2" id="KW-1185">Reference proteome</keyword>
<dbReference type="RefSeq" id="WP_096498322.1">
    <property type="nucleotide sequence ID" value="NZ_AP018165.1"/>
</dbReference>
<evidence type="ECO:0000313" key="2">
    <source>
        <dbReference type="Proteomes" id="UP000217954"/>
    </source>
</evidence>
<name>A0A1Z4ER53_9MYCO</name>
<protein>
    <recommendedName>
        <fullName evidence="3">ESX-1 secretion-associated protein</fullName>
    </recommendedName>
</protein>
<accession>A0A1Z4ER53</accession>
<evidence type="ECO:0008006" key="3">
    <source>
        <dbReference type="Google" id="ProtNLM"/>
    </source>
</evidence>
<proteinExistence type="predicted"/>
<organism evidence="1 2">
    <name type="scientific">[Mycobacterium] stephanolepidis</name>
    <dbReference type="NCBI Taxonomy" id="1520670"/>
    <lineage>
        <taxon>Bacteria</taxon>
        <taxon>Bacillati</taxon>
        <taxon>Actinomycetota</taxon>
        <taxon>Actinomycetes</taxon>
        <taxon>Mycobacteriales</taxon>
        <taxon>Mycobacteriaceae</taxon>
        <taxon>Mycobacteroides</taxon>
    </lineage>
</organism>